<sequence length="408" mass="44869">MAAVVPHHLNEDGGPVILGSTLTVTIFALVTMTARLLVKWKMIRNVGWDVRSPEQFDGCVVGQAVIIPEVYFGAGRHIDHIAPAGFQVAFKLNFVTQPIYLVALCLVKLSIGYFLLRLAVTTFYRRAIIFIMTFMGLYTTACFLTIILQCTNLAVLWDPTVKGTCWGVTTLKALSYTNVALNITTDLLFAVIIPIPMLWSVQMNFRQKMSLIGILGLGVLATAGALVKISYLPNYGKTGDWLWDSRNITIWTVIECNIGIIAGNLPCLKPLFRTILSSTYGRGSCNTTPKYISRPYGSGTRNHHSAKAYNSLVSSKGPDDDFRPYGGGDEAVMMTNITAKERHGSNGSVRDESSRKNSADSVAWPDDNPAGKMGGIMKTTEVNISKTERQAEDFDDPMRQESKDAHIV</sequence>
<dbReference type="Proteomes" id="UP000799755">
    <property type="component" value="Unassembled WGS sequence"/>
</dbReference>
<reference evidence="1" key="1">
    <citation type="journal article" date="2020" name="Stud. Mycol.">
        <title>101 Dothideomycetes genomes: a test case for predicting lifestyles and emergence of pathogens.</title>
        <authorList>
            <person name="Haridas S."/>
            <person name="Albert R."/>
            <person name="Binder M."/>
            <person name="Bloem J."/>
            <person name="Labutti K."/>
            <person name="Salamov A."/>
            <person name="Andreopoulos B."/>
            <person name="Baker S."/>
            <person name="Barry K."/>
            <person name="Bills G."/>
            <person name="Bluhm B."/>
            <person name="Cannon C."/>
            <person name="Castanera R."/>
            <person name="Culley D."/>
            <person name="Daum C."/>
            <person name="Ezra D."/>
            <person name="Gonzalez J."/>
            <person name="Henrissat B."/>
            <person name="Kuo A."/>
            <person name="Liang C."/>
            <person name="Lipzen A."/>
            <person name="Lutzoni F."/>
            <person name="Magnuson J."/>
            <person name="Mondo S."/>
            <person name="Nolan M."/>
            <person name="Ohm R."/>
            <person name="Pangilinan J."/>
            <person name="Park H.-J."/>
            <person name="Ramirez L."/>
            <person name="Alfaro M."/>
            <person name="Sun H."/>
            <person name="Tritt A."/>
            <person name="Yoshinaga Y."/>
            <person name="Zwiers L.-H."/>
            <person name="Turgeon B."/>
            <person name="Goodwin S."/>
            <person name="Spatafora J."/>
            <person name="Crous P."/>
            <person name="Grigoriev I."/>
        </authorList>
    </citation>
    <scope>NUCLEOTIDE SEQUENCE</scope>
    <source>
        <strain evidence="1">ATCC 200398</strain>
    </source>
</reference>
<name>A0ACB6RAZ5_9PLEO</name>
<keyword evidence="2" id="KW-1185">Reference proteome</keyword>
<comment type="caution">
    <text evidence="1">The sequence shown here is derived from an EMBL/GenBank/DDBJ whole genome shotgun (WGS) entry which is preliminary data.</text>
</comment>
<evidence type="ECO:0000313" key="2">
    <source>
        <dbReference type="Proteomes" id="UP000799755"/>
    </source>
</evidence>
<evidence type="ECO:0000313" key="1">
    <source>
        <dbReference type="EMBL" id="KAF2476493.1"/>
    </source>
</evidence>
<organism evidence="1 2">
    <name type="scientific">Lindgomyces ingoldianus</name>
    <dbReference type="NCBI Taxonomy" id="673940"/>
    <lineage>
        <taxon>Eukaryota</taxon>
        <taxon>Fungi</taxon>
        <taxon>Dikarya</taxon>
        <taxon>Ascomycota</taxon>
        <taxon>Pezizomycotina</taxon>
        <taxon>Dothideomycetes</taxon>
        <taxon>Pleosporomycetidae</taxon>
        <taxon>Pleosporales</taxon>
        <taxon>Lindgomycetaceae</taxon>
        <taxon>Lindgomyces</taxon>
    </lineage>
</organism>
<accession>A0ACB6RAZ5</accession>
<dbReference type="EMBL" id="MU003494">
    <property type="protein sequence ID" value="KAF2476493.1"/>
    <property type="molecule type" value="Genomic_DNA"/>
</dbReference>
<protein>
    <submittedName>
        <fullName evidence="1">Uncharacterized protein</fullName>
    </submittedName>
</protein>
<proteinExistence type="predicted"/>
<gene>
    <name evidence="1" type="ORF">BDR25DRAFT_375408</name>
</gene>